<keyword evidence="4" id="KW-0378">Hydrolase</keyword>
<dbReference type="OrthoDB" id="9792800at2"/>
<evidence type="ECO:0000313" key="4">
    <source>
        <dbReference type="EMBL" id="SET06755.1"/>
    </source>
</evidence>
<dbReference type="Proteomes" id="UP000023772">
    <property type="component" value="Chromosome"/>
</dbReference>
<feature type="domain" description="Endonuclease GajA/Old nuclease/RecF-like AAA" evidence="1">
    <location>
        <begin position="1"/>
        <end position="374"/>
    </location>
</feature>
<evidence type="ECO:0000313" key="5">
    <source>
        <dbReference type="Proteomes" id="UP000023772"/>
    </source>
</evidence>
<dbReference type="Pfam" id="PF13175">
    <property type="entry name" value="AAA_15"/>
    <property type="match status" value="1"/>
</dbReference>
<dbReference type="GO" id="GO:0004519">
    <property type="term" value="F:endonuclease activity"/>
    <property type="evidence" value="ECO:0007669"/>
    <property type="project" value="UniProtKB-KW"/>
</dbReference>
<dbReference type="PANTHER" id="PTHR43581:SF4">
    <property type="entry name" value="ATP_GTP PHOSPHATASE"/>
    <property type="match status" value="1"/>
</dbReference>
<evidence type="ECO:0000313" key="3">
    <source>
        <dbReference type="EMBL" id="AHW60634.1"/>
    </source>
</evidence>
<dbReference type="InterPro" id="IPR051396">
    <property type="entry name" value="Bact_Antivir_Def_Nuclease"/>
</dbReference>
<dbReference type="SUPFAM" id="SSF52540">
    <property type="entry name" value="P-loop containing nucleoside triphosphate hydrolases"/>
    <property type="match status" value="1"/>
</dbReference>
<feature type="domain" description="OLD protein-like TOPRIM" evidence="2">
    <location>
        <begin position="429"/>
        <end position="498"/>
    </location>
</feature>
<dbReference type="HOGENOM" id="CLU_023912_1_0_10"/>
<accession>X5DHR7</accession>
<evidence type="ECO:0000259" key="2">
    <source>
        <dbReference type="Pfam" id="PF20469"/>
    </source>
</evidence>
<dbReference type="EMBL" id="CP007451">
    <property type="protein sequence ID" value="AHW60634.1"/>
    <property type="molecule type" value="Genomic_DNA"/>
</dbReference>
<keyword evidence="4" id="KW-0540">Nuclease</keyword>
<reference evidence="4 6" key="2">
    <citation type="submission" date="2016-10" db="EMBL/GenBank/DDBJ databases">
        <authorList>
            <person name="de Groot N.N."/>
        </authorList>
    </citation>
    <scope>NUCLEOTIDE SEQUENCE [LARGE SCALE GENOMIC DNA]</scope>
    <source>
        <strain evidence="4 6">DSM 25947</strain>
    </source>
</reference>
<dbReference type="STRING" id="1168034.FH5T_16035"/>
<evidence type="ECO:0000313" key="6">
    <source>
        <dbReference type="Proteomes" id="UP000181981"/>
    </source>
</evidence>
<dbReference type="Gene3D" id="3.40.50.300">
    <property type="entry name" value="P-loop containing nucleotide triphosphate hydrolases"/>
    <property type="match status" value="1"/>
</dbReference>
<dbReference type="Pfam" id="PF20469">
    <property type="entry name" value="OLD-like_TOPRIM"/>
    <property type="match status" value="1"/>
</dbReference>
<dbReference type="eggNOG" id="COG3593">
    <property type="taxonomic scope" value="Bacteria"/>
</dbReference>
<dbReference type="InterPro" id="IPR034139">
    <property type="entry name" value="TOPRIM_OLD"/>
</dbReference>
<dbReference type="InterPro" id="IPR027417">
    <property type="entry name" value="P-loop_NTPase"/>
</dbReference>
<keyword evidence="4" id="KW-0255">Endonuclease</keyword>
<keyword evidence="5" id="KW-1185">Reference proteome</keyword>
<dbReference type="Proteomes" id="UP000181981">
    <property type="component" value="Unassembled WGS sequence"/>
</dbReference>
<dbReference type="InterPro" id="IPR041685">
    <property type="entry name" value="AAA_GajA/Old/RecF-like"/>
</dbReference>
<dbReference type="AlphaFoldDB" id="X5DHR7"/>
<reference evidence="3 5" key="1">
    <citation type="submission" date="2014-03" db="EMBL/GenBank/DDBJ databases">
        <title>Complete genome sequence of a deeply braunched marine Bacteroidia bacterium Draconibacterium orientale type strain FH5T.</title>
        <authorList>
            <person name="Li X."/>
            <person name="Wang X."/>
            <person name="Xie Z."/>
            <person name="Du Z."/>
            <person name="Chen G."/>
        </authorList>
    </citation>
    <scope>NUCLEOTIDE SEQUENCE [LARGE SCALE GENOMIC DNA]</scope>
    <source>
        <strain evidence="3 5">FH5</strain>
    </source>
</reference>
<gene>
    <name evidence="3" type="ORF">FH5T_16035</name>
    <name evidence="4" type="ORF">SAMN05444285_105123</name>
</gene>
<protein>
    <submittedName>
        <fullName evidence="3">ATPase AAA</fullName>
    </submittedName>
    <submittedName>
        <fullName evidence="4">Predicted ATP-dependent endonuclease of the OLD family, contains P-loop ATPase and TOPRIM domains</fullName>
    </submittedName>
</protein>
<dbReference type="RefSeq" id="WP_038560603.1">
    <property type="nucleotide sequence ID" value="NZ_FOHT01000005.1"/>
</dbReference>
<dbReference type="PANTHER" id="PTHR43581">
    <property type="entry name" value="ATP/GTP PHOSPHATASE"/>
    <property type="match status" value="1"/>
</dbReference>
<dbReference type="CDD" id="cd01026">
    <property type="entry name" value="TOPRIM_OLD"/>
    <property type="match status" value="1"/>
</dbReference>
<proteinExistence type="predicted"/>
<sequence length="654" mass="75964">MYINKIIVQNFRLLKNSILDLENQEDKDLSILIGRNNSGKTSFIMLFDKFLKKSSSFNFDDFPVSLRQSIFEINEETDINDISIRLIIEITYTDKDNLENLSEFILDLNPSENKVHILFECSIDKKRLLKEIESVKPESRKRFIKKNLCNYINTNIYTFDTYDNLKAENRNKLIEKDKKSIDNLINYQVIHAKRSVASSEAGESSKKVLSNLATKYYDKKTENQLSSDDLDVINTSLLEMDKTLEGKYEEFFDNFLNKSKDFLAMTELRVVSDLESKEIISNHSKIVYGSEDESLPEHLNGLGYMNILYLLLQLEIKKEFLIEGNKDINLLFVEEPEAHTHPQMQTVFIEKVRTILEDIPALQTFITTHSSHIVKNSNFKDIRYFYNDLGNRIVTIKNFYTELQKKYEKEEDEFKFLNQYLSIASAELFFAEKIIFIEGLTEKLLLPYFIQQYDKTNTDEVLLSSQNISLLEIGANAKAFSHFIDFLGIKALIITDIDTTKKNANGRYSAEPVKNATHISNATIKHFYKAPDFSQIKEWSDWFINLKEDKHHKEDSNIKLSFQLEEKGYHGRSFEESFISINVDNLKANISEVKGLKDDADESLNSIDDIDELTKSILEKKSDFASSLLWLALTKDVDWNMPSYIKKGLVWIAK</sequence>
<name>X5DHR7_9BACT</name>
<dbReference type="KEGG" id="dori:FH5T_16035"/>
<organism evidence="4 6">
    <name type="scientific">Draconibacterium orientale</name>
    <dbReference type="NCBI Taxonomy" id="1168034"/>
    <lineage>
        <taxon>Bacteria</taxon>
        <taxon>Pseudomonadati</taxon>
        <taxon>Bacteroidota</taxon>
        <taxon>Bacteroidia</taxon>
        <taxon>Marinilabiliales</taxon>
        <taxon>Prolixibacteraceae</taxon>
        <taxon>Draconibacterium</taxon>
    </lineage>
</organism>
<evidence type="ECO:0000259" key="1">
    <source>
        <dbReference type="Pfam" id="PF13175"/>
    </source>
</evidence>
<dbReference type="EMBL" id="FOHT01000005">
    <property type="protein sequence ID" value="SET06755.1"/>
    <property type="molecule type" value="Genomic_DNA"/>
</dbReference>